<dbReference type="GO" id="GO:0003700">
    <property type="term" value="F:DNA-binding transcription factor activity"/>
    <property type="evidence" value="ECO:0007669"/>
    <property type="project" value="TreeGrafter"/>
</dbReference>
<name>A0A368YG41_9HYPH</name>
<evidence type="ECO:0000313" key="7">
    <source>
        <dbReference type="Proteomes" id="UP000253324"/>
    </source>
</evidence>
<reference evidence="6 7" key="1">
    <citation type="submission" date="2018-07" db="EMBL/GenBank/DDBJ databases">
        <title>Genomic Encyclopedia of Type Strains, Phase III (KMG-III): the genomes of soil and plant-associated and newly described type strains.</title>
        <authorList>
            <person name="Whitman W."/>
        </authorList>
    </citation>
    <scope>NUCLEOTIDE SEQUENCE [LARGE SCALE GENOMIC DNA]</scope>
    <source>
        <strain evidence="6 7">31-25a</strain>
    </source>
</reference>
<dbReference type="SMART" id="SM00346">
    <property type="entry name" value="HTH_ICLR"/>
    <property type="match status" value="1"/>
</dbReference>
<dbReference type="PROSITE" id="PS51078">
    <property type="entry name" value="ICLR_ED"/>
    <property type="match status" value="1"/>
</dbReference>
<keyword evidence="1" id="KW-0805">Transcription regulation</keyword>
<dbReference type="SUPFAM" id="SSF46785">
    <property type="entry name" value="Winged helix' DNA-binding domain"/>
    <property type="match status" value="1"/>
</dbReference>
<protein>
    <submittedName>
        <fullName evidence="6">IclR family transcriptional regulator</fullName>
    </submittedName>
</protein>
<evidence type="ECO:0000256" key="2">
    <source>
        <dbReference type="ARBA" id="ARBA00023125"/>
    </source>
</evidence>
<dbReference type="InterPro" id="IPR050707">
    <property type="entry name" value="HTH_MetabolicPath_Reg"/>
</dbReference>
<dbReference type="Gene3D" id="3.30.450.40">
    <property type="match status" value="1"/>
</dbReference>
<dbReference type="OrthoDB" id="31778at2"/>
<keyword evidence="7" id="KW-1185">Reference proteome</keyword>
<dbReference type="InterPro" id="IPR005471">
    <property type="entry name" value="Tscrpt_reg_IclR_N"/>
</dbReference>
<dbReference type="Pfam" id="PF09339">
    <property type="entry name" value="HTH_IclR"/>
    <property type="match status" value="1"/>
</dbReference>
<dbReference type="Gene3D" id="1.10.10.10">
    <property type="entry name" value="Winged helix-like DNA-binding domain superfamily/Winged helix DNA-binding domain"/>
    <property type="match status" value="1"/>
</dbReference>
<gene>
    <name evidence="6" type="ORF">C7476_12534</name>
</gene>
<accession>A0A368YG41</accession>
<evidence type="ECO:0000259" key="5">
    <source>
        <dbReference type="PROSITE" id="PS51078"/>
    </source>
</evidence>
<sequence length="249" mass="27546">MQSHERMLGILDLFDSDENYVALTFDEIHARVGYTRSTLYRYLKALTDAGLLSSLPGLGYVLGSRIIELDYKIRSGDPLIRAARPVMEEIASQFSGIALLCRKYREHVLCIHQERGTETLQSNYDRGRVRPLLLGAASVAILAYIPAYQLSRLYNRIPEEFDAAGFGKSLAEVKANLKVHRQQGWVVTTGEVTPGVAGIAAPVFDGEHDVLGSLSLTVRESQMTPDKVQRIAEQVVLCARIISNAVAQN</sequence>
<dbReference type="InterPro" id="IPR029016">
    <property type="entry name" value="GAF-like_dom_sf"/>
</dbReference>
<organism evidence="6 7">
    <name type="scientific">Phyllobacterium bourgognense</name>
    <dbReference type="NCBI Taxonomy" id="314236"/>
    <lineage>
        <taxon>Bacteria</taxon>
        <taxon>Pseudomonadati</taxon>
        <taxon>Pseudomonadota</taxon>
        <taxon>Alphaproteobacteria</taxon>
        <taxon>Hyphomicrobiales</taxon>
        <taxon>Phyllobacteriaceae</taxon>
        <taxon>Phyllobacterium</taxon>
    </lineage>
</organism>
<evidence type="ECO:0000256" key="1">
    <source>
        <dbReference type="ARBA" id="ARBA00023015"/>
    </source>
</evidence>
<dbReference type="InterPro" id="IPR014757">
    <property type="entry name" value="Tscrpt_reg_IclR_C"/>
</dbReference>
<feature type="domain" description="HTH iclR-type" evidence="4">
    <location>
        <begin position="1"/>
        <end position="64"/>
    </location>
</feature>
<comment type="caution">
    <text evidence="6">The sequence shown here is derived from an EMBL/GenBank/DDBJ whole genome shotgun (WGS) entry which is preliminary data.</text>
</comment>
<dbReference type="PANTHER" id="PTHR30136:SF24">
    <property type="entry name" value="HTH-TYPE TRANSCRIPTIONAL REPRESSOR ALLR"/>
    <property type="match status" value="1"/>
</dbReference>
<evidence type="ECO:0000259" key="4">
    <source>
        <dbReference type="PROSITE" id="PS51077"/>
    </source>
</evidence>
<dbReference type="PROSITE" id="PS51077">
    <property type="entry name" value="HTH_ICLR"/>
    <property type="match status" value="1"/>
</dbReference>
<keyword evidence="2" id="KW-0238">DNA-binding</keyword>
<dbReference type="Proteomes" id="UP000253324">
    <property type="component" value="Unassembled WGS sequence"/>
</dbReference>
<dbReference type="InterPro" id="IPR036388">
    <property type="entry name" value="WH-like_DNA-bd_sf"/>
</dbReference>
<dbReference type="SUPFAM" id="SSF55781">
    <property type="entry name" value="GAF domain-like"/>
    <property type="match status" value="1"/>
</dbReference>
<keyword evidence="3" id="KW-0804">Transcription</keyword>
<evidence type="ECO:0000256" key="3">
    <source>
        <dbReference type="ARBA" id="ARBA00023163"/>
    </source>
</evidence>
<evidence type="ECO:0000313" key="6">
    <source>
        <dbReference type="EMBL" id="RCW78418.1"/>
    </source>
</evidence>
<dbReference type="GO" id="GO:0045892">
    <property type="term" value="P:negative regulation of DNA-templated transcription"/>
    <property type="evidence" value="ECO:0007669"/>
    <property type="project" value="TreeGrafter"/>
</dbReference>
<dbReference type="GO" id="GO:0003677">
    <property type="term" value="F:DNA binding"/>
    <property type="evidence" value="ECO:0007669"/>
    <property type="project" value="UniProtKB-KW"/>
</dbReference>
<dbReference type="EMBL" id="QPJM01000025">
    <property type="protein sequence ID" value="RCW78418.1"/>
    <property type="molecule type" value="Genomic_DNA"/>
</dbReference>
<dbReference type="InterPro" id="IPR036390">
    <property type="entry name" value="WH_DNA-bd_sf"/>
</dbReference>
<dbReference type="AlphaFoldDB" id="A0A368YG41"/>
<feature type="domain" description="IclR-ED" evidence="5">
    <location>
        <begin position="65"/>
        <end position="248"/>
    </location>
</feature>
<dbReference type="Pfam" id="PF01614">
    <property type="entry name" value="IclR_C"/>
    <property type="match status" value="1"/>
</dbReference>
<proteinExistence type="predicted"/>
<dbReference type="RefSeq" id="WP_147274736.1">
    <property type="nucleotide sequence ID" value="NZ_QPJM01000025.1"/>
</dbReference>
<dbReference type="PANTHER" id="PTHR30136">
    <property type="entry name" value="HELIX-TURN-HELIX TRANSCRIPTIONAL REGULATOR, ICLR FAMILY"/>
    <property type="match status" value="1"/>
</dbReference>